<dbReference type="SMART" id="SM00382">
    <property type="entry name" value="AAA"/>
    <property type="match status" value="1"/>
</dbReference>
<evidence type="ECO:0000256" key="9">
    <source>
        <dbReference type="ARBA" id="ARBA00023136"/>
    </source>
</evidence>
<dbReference type="GO" id="GO:0006302">
    <property type="term" value="P:double-strand break repair"/>
    <property type="evidence" value="ECO:0007669"/>
    <property type="project" value="InterPro"/>
</dbReference>
<keyword evidence="5" id="KW-0547">Nucleotide-binding</keyword>
<evidence type="ECO:0000256" key="7">
    <source>
        <dbReference type="ARBA" id="ARBA00023004"/>
    </source>
</evidence>
<feature type="domain" description="ABC transporter" evidence="10">
    <location>
        <begin position="10"/>
        <end position="231"/>
    </location>
</feature>
<dbReference type="PANTHER" id="PTHR42771">
    <property type="entry name" value="IRON(3+)-HYDROXAMATE IMPORT ATP-BINDING PROTEIN FHUC"/>
    <property type="match status" value="1"/>
</dbReference>
<dbReference type="CDD" id="cd00267">
    <property type="entry name" value="ABC_ATPase"/>
    <property type="match status" value="1"/>
</dbReference>
<keyword evidence="12" id="KW-1185">Reference proteome</keyword>
<keyword evidence="6 11" id="KW-0067">ATP-binding</keyword>
<evidence type="ECO:0000256" key="5">
    <source>
        <dbReference type="ARBA" id="ARBA00022741"/>
    </source>
</evidence>
<evidence type="ECO:0000259" key="10">
    <source>
        <dbReference type="PROSITE" id="PS50893"/>
    </source>
</evidence>
<dbReference type="PROSITE" id="PS50893">
    <property type="entry name" value="ABC_TRANSPORTER_2"/>
    <property type="match status" value="1"/>
</dbReference>
<keyword evidence="2" id="KW-0813">Transport</keyword>
<dbReference type="AlphaFoldDB" id="A0A327ZMT0"/>
<dbReference type="InterPro" id="IPR038729">
    <property type="entry name" value="Rad50/SbcC_AAA"/>
</dbReference>
<dbReference type="Gene3D" id="3.40.50.300">
    <property type="entry name" value="P-loop containing nucleotide triphosphate hydrolases"/>
    <property type="match status" value="2"/>
</dbReference>
<accession>A0A327ZMT0</accession>
<gene>
    <name evidence="11" type="ORF">BHU61_12530</name>
</gene>
<evidence type="ECO:0000313" key="12">
    <source>
        <dbReference type="Proteomes" id="UP000249808"/>
    </source>
</evidence>
<dbReference type="GO" id="GO:0005524">
    <property type="term" value="F:ATP binding"/>
    <property type="evidence" value="ECO:0007669"/>
    <property type="project" value="UniProtKB-KW"/>
</dbReference>
<name>A0A327ZMT0_9STAP</name>
<evidence type="ECO:0000256" key="6">
    <source>
        <dbReference type="ARBA" id="ARBA00022840"/>
    </source>
</evidence>
<dbReference type="Pfam" id="PF13304">
    <property type="entry name" value="AAA_21"/>
    <property type="match status" value="1"/>
</dbReference>
<evidence type="ECO:0000256" key="3">
    <source>
        <dbReference type="ARBA" id="ARBA00022475"/>
    </source>
</evidence>
<dbReference type="SUPFAM" id="SSF52540">
    <property type="entry name" value="P-loop containing nucleoside triphosphate hydrolases"/>
    <property type="match status" value="1"/>
</dbReference>
<keyword evidence="9" id="KW-0472">Membrane</keyword>
<dbReference type="PANTHER" id="PTHR42771:SF2">
    <property type="entry name" value="IRON(3+)-HYDROXAMATE IMPORT ATP-BINDING PROTEIN FHUC"/>
    <property type="match status" value="1"/>
</dbReference>
<dbReference type="RefSeq" id="WP_099578748.1">
    <property type="nucleotide sequence ID" value="NZ_CP073819.1"/>
</dbReference>
<organism evidence="11 12">
    <name type="scientific">Macrococcus epidermidis</name>
    <dbReference type="NCBI Taxonomy" id="1902580"/>
    <lineage>
        <taxon>Bacteria</taxon>
        <taxon>Bacillati</taxon>
        <taxon>Bacillota</taxon>
        <taxon>Bacilli</taxon>
        <taxon>Bacillales</taxon>
        <taxon>Staphylococcaceae</taxon>
        <taxon>Macrococcus</taxon>
    </lineage>
</organism>
<dbReference type="EMBL" id="PZJH01000010">
    <property type="protein sequence ID" value="RAK43719.1"/>
    <property type="molecule type" value="Genomic_DNA"/>
</dbReference>
<evidence type="ECO:0000313" key="11">
    <source>
        <dbReference type="EMBL" id="RAK43719.1"/>
    </source>
</evidence>
<dbReference type="InterPro" id="IPR003959">
    <property type="entry name" value="ATPase_AAA_core"/>
</dbReference>
<dbReference type="GO" id="GO:0006826">
    <property type="term" value="P:iron ion transport"/>
    <property type="evidence" value="ECO:0007669"/>
    <property type="project" value="UniProtKB-KW"/>
</dbReference>
<dbReference type="GO" id="GO:0016887">
    <property type="term" value="F:ATP hydrolysis activity"/>
    <property type="evidence" value="ECO:0007669"/>
    <property type="project" value="InterPro"/>
</dbReference>
<dbReference type="InterPro" id="IPR027417">
    <property type="entry name" value="P-loop_NTPase"/>
</dbReference>
<dbReference type="InterPro" id="IPR003439">
    <property type="entry name" value="ABC_transporter-like_ATP-bd"/>
</dbReference>
<sequence length="239" mass="26906">MFIKSIASNFKPHEATPYYMKIPAIKKLERIDLTNPVTIIVGENGTGKSTLIEAIAVNYGLNPEGGGKNFNFATKHSHAGLYEEIRLGKMGVPSDTFFLRAEGFYNVATEIERLNAIDGRLLNSYGGKSLHDQSHGESFLALLKYRFRAKGLYILDEPESALSPMRQMSMIVRINDLVKRGAQFIIATHSPIIMAYPGADIIQLNDDGYERIDYRETEHYIVTKAFIDKPEKMIETLLE</sequence>
<dbReference type="InterPro" id="IPR051535">
    <property type="entry name" value="Siderophore_ABC-ATPase"/>
</dbReference>
<proteinExistence type="predicted"/>
<keyword evidence="7" id="KW-0408">Iron</keyword>
<evidence type="ECO:0000256" key="4">
    <source>
        <dbReference type="ARBA" id="ARBA00022496"/>
    </source>
</evidence>
<protein>
    <submittedName>
        <fullName evidence="11">ABC transporter ATP-binding protein</fullName>
    </submittedName>
</protein>
<keyword evidence="3" id="KW-1003">Cell membrane</keyword>
<keyword evidence="4" id="KW-0410">Iron transport</keyword>
<dbReference type="InterPro" id="IPR003593">
    <property type="entry name" value="AAA+_ATPase"/>
</dbReference>
<evidence type="ECO:0000256" key="2">
    <source>
        <dbReference type="ARBA" id="ARBA00022448"/>
    </source>
</evidence>
<comment type="subcellular location">
    <subcellularLocation>
        <location evidence="1">Cell membrane</location>
        <topology evidence="1">Peripheral membrane protein</topology>
    </subcellularLocation>
</comment>
<reference evidence="11 12" key="1">
    <citation type="journal article" date="2018" name="Front. Microbiol.">
        <title>Description and Comparative Genomics of Macrococcus caseolyticus subsp. hominis subsp. nov., Macrococcus goetzii sp. nov., Macrococcus epidermidis sp. nov., and Macrococcus bohemicus sp. nov., Novel Macrococci From Human Clinical Material With Virulence Potential and Suspected Uptake of Foreign DNA by Natural Transformation.</title>
        <authorList>
            <person name="Maslanova I."/>
            <person name="Wertheimer Z."/>
            <person name="Sedlacek I."/>
            <person name="Svec P."/>
            <person name="Indrakova A."/>
            <person name="Kovarovic V."/>
            <person name="Schumann P."/>
            <person name="Sproer C."/>
            <person name="Kralova S."/>
            <person name="Sedo O."/>
            <person name="Kristofova L."/>
            <person name="Vrbovska V."/>
            <person name="Fuzik T."/>
            <person name="Petras P."/>
            <person name="Zdrahal Z."/>
            <person name="Ruzickova V."/>
            <person name="Doskar J."/>
            <person name="Pantucek R."/>
        </authorList>
    </citation>
    <scope>NUCLEOTIDE SEQUENCE [LARGE SCALE GENOMIC DNA]</scope>
    <source>
        <strain evidence="11 12">01/688</strain>
    </source>
</reference>
<comment type="caution">
    <text evidence="11">The sequence shown here is derived from an EMBL/GenBank/DDBJ whole genome shotgun (WGS) entry which is preliminary data.</text>
</comment>
<evidence type="ECO:0000256" key="8">
    <source>
        <dbReference type="ARBA" id="ARBA00023065"/>
    </source>
</evidence>
<evidence type="ECO:0000256" key="1">
    <source>
        <dbReference type="ARBA" id="ARBA00004202"/>
    </source>
</evidence>
<keyword evidence="8" id="KW-0406">Ion transport</keyword>
<dbReference type="Proteomes" id="UP000249808">
    <property type="component" value="Unassembled WGS sequence"/>
</dbReference>
<dbReference type="GO" id="GO:0005886">
    <property type="term" value="C:plasma membrane"/>
    <property type="evidence" value="ECO:0007669"/>
    <property type="project" value="UniProtKB-SubCell"/>
</dbReference>
<dbReference type="Pfam" id="PF13476">
    <property type="entry name" value="AAA_23"/>
    <property type="match status" value="1"/>
</dbReference>